<evidence type="ECO:0000313" key="4">
    <source>
        <dbReference type="EMBL" id="CEL54283.1"/>
    </source>
</evidence>
<dbReference type="Proteomes" id="UP000059188">
    <property type="component" value="Unassembled WGS sequence"/>
</dbReference>
<feature type="compositionally biased region" description="Low complexity" evidence="2">
    <location>
        <begin position="398"/>
        <end position="414"/>
    </location>
</feature>
<feature type="compositionally biased region" description="Basic and acidic residues" evidence="2">
    <location>
        <begin position="1872"/>
        <end position="1916"/>
    </location>
</feature>
<proteinExistence type="predicted"/>
<feature type="region of interest" description="Disordered" evidence="2">
    <location>
        <begin position="111"/>
        <end position="147"/>
    </location>
</feature>
<feature type="compositionally biased region" description="Gly residues" evidence="2">
    <location>
        <begin position="857"/>
        <end position="869"/>
    </location>
</feature>
<keyword evidence="5" id="KW-1185">Reference proteome</keyword>
<feature type="compositionally biased region" description="Low complexity" evidence="2">
    <location>
        <begin position="1970"/>
        <end position="1981"/>
    </location>
</feature>
<feature type="region of interest" description="Disordered" evidence="2">
    <location>
        <begin position="2137"/>
        <end position="2366"/>
    </location>
</feature>
<feature type="compositionally biased region" description="Basic and acidic residues" evidence="2">
    <location>
        <begin position="1239"/>
        <end position="1254"/>
    </location>
</feature>
<dbReference type="PROSITE" id="PS50103">
    <property type="entry name" value="ZF_C3H1"/>
    <property type="match status" value="1"/>
</dbReference>
<dbReference type="EMBL" id="LN679115">
    <property type="protein sequence ID" value="CEL54283.1"/>
    <property type="molecule type" value="Genomic_DNA"/>
</dbReference>
<evidence type="ECO:0000259" key="3">
    <source>
        <dbReference type="PROSITE" id="PS50103"/>
    </source>
</evidence>
<sequence>MSTPDPAWRIKKTPCPFYQSGRCIFKHKCNFIHDGEINMRRSDMRAHVPVYRRTPENSVDSFSSSEEDEPVQEHRIDEHSAAAPSLVFSSIYGPRPNSINRLQIANVDLPVSPESLPHTPPRTSRPTSHHSVHSHVNITSPTPSRPLSSSLGIGIGGRAQGGLAEVFTAIANTQTLAQSTALPPSSAGSLPSPLSLSPKSPANGAQEIIITDEGYSLEQLPFKLALSNQSSLLLNRTSRAAQRRSSSLSQRQDSSSSSGIDREQRPINLSVPEGLSTGSLPKHPGGRPISVSSVERVEEEEQADDEQDEEEQEIVDESPSFEALQPYPRDVSTEPSPDPARQSFAPPAHIPTPPPPPAQSSKAPVRNNSSRYVDHELVIDELEERLGVSPARRRRARSNAVPNPSPSAVSPNRSTSQPTGKKADATWERKPPIEIPRSSVNMGAARNMLGDMFAKRDQQREEKIEEQSSDEQSFLPVDWDVGSMAGLDEDDQSGAYEAPVPFEQDVVRHESTAARHESTAMRRESTATRHESTTMRRESIAPRHESVPARRESVAMRRESVAMQRKSIVSQHRTSIPAPIFQPSSPSLRPDVHPQTPSTPSTEPETPNTQLTQSTQPTPQSDHEFDETDTDDEHPEDLADLIEAEPVVLTTPRSVVLRREVGRETSLPSRAGTGTGTGTPGFWTPRHGSVVGGSGGLQVIESPIVEQNQPEESQFERRLSAERSLPVPSEHRLSVEQVRPTLIERRRSSRLASIERRQSAQLASFERRESTQLASFERRESMSSQQTDGMTQSTISEVTLNTVGGQAENASPVSRPLISDRDSVSALVLGSVPPAGNGLGLDLSPVPSIPSLSGSDSGNGLGLGLGSGSSLGVALDSDSPPSPLSFTSAPPLDSISTSPLDSTSTPLDSTSTPPLDSVPSGEELGSGSDSSLHSGSVFPSITPTPELPVGLVSGPRASVPVPPIVRPASPVVDHVLPHSVPQVPVLDPSTRPRSLVISPEPVVSKPVTSTEPIIPAPVLPDSSSRAEPNSLTPGLPTEPIVSKDSGSVPSVELPISLPPLSSEPSLTAVRVNPSLVAGPDFEGDLSSPHSLDHDRPTIPIYPSKPSGDPIEPIRATPHADGINSDSERVASRLSRDTVELNVPKLEDNLGDAVQNATEDLDRAAVEEEVKHVAKEIDVVVGAGEDKVKYSGTELVNEKGAASIEGLHADSGMTEHHAEGVHQELAEKTPPIINVNAGKDTVEGSQEDRSTRQAVVRDEHQETFKDVDGNFDGNIASEPVASGGDLEVRALVSESELEPTQDAVLDSAWPSASNLESVLPDTKSIPVMERPATKRNPETEFEAQAQVPKLDEVRNSGEVAELEAPISPKVPTQLKTPMPEEVLAETRTTSQSLVANHSGNSVESNKATVTVSHNEPVTETVEASHETASSVMYALPDNPIPEETHKQPEARQAVAQEAQEDMHRETQQQAQQAQRLVRQSIQQHVQREVQQPVQQELRQKTTLDNVGQNETNTGNQDTREDGEHSTGPTIENLSAVSVNCEPITEDVGEVGDDVVAQDTVEFGAEDSSSVQEIRQPVSNTLLEDVTPTTNALVDQIVPETPIASSSSALATVTEIPRSKYSSHSSVTLPVVESLASPPVLIEDEATLEPDHTDSLSELEESFGVRSPVARGPSPIAASSQPAVPSLSPITPPVVPTLVDSKPLVSGHSVTTERDGILQHSAMIPPLTPLAPLSPILPSSPSVSPSPSEPLSRASSSPPTTSSLPGSPSQAMPIAPLTSSPLLDPLSMTLPLPPLENARSEDGSLGSNKTLAPLDLPLQPAPLRSKEPVIPEPPLEHEIPTQAMPMSALEPYASPSSSPASTESSPHSSLLHRVKPELKLELETEPNPELKIEIKPETDSNLEPERRLPHEVPLEPHLIDMPPSPSGTKPTRALNPTIPEPVAPNPVANVNDSAASAPPPTLGPSLPLDSRPPLQLDDALLPATTSLPQPVRKSETIVLSTSSPPADRPQSPESVLSGSPVPNESTALSRPSPELEPSFFQTTIATATLSPKPLVPSELTETLEAFPLSGDSLSLDHMPPPSSATPVPVLPSTLNHSSSQPPVVDENGHSLAAPPAVERLLSRDSAPVFVSPQIPESTLARLAASPTEASNPNRSLPEDPHPLPETTPLPVPHESSEPHVSESAPLPEPFEPTFLPELSKTLSYTPPHNSSLLLNHSPSNVSIPLESLSSPRSSSHSDSSPGQVKLPDSSLLPGSSTLHESSSLILPSPFEPSPWPGLSVTPKRSHSSSLPGSPSSRESPLPHTQSPLPDRSHSLKPSHSPNPTPLPDILSVCSPDTGPALPPAEALRESEHSKDPRSSQTECLDDAQGRQELQVASDHQGVWGALDSLSPWSSLRLNRFPGLQRALDDEQQLPKSSLLFDYVSLPADSPPRSYAPSPRLATVAEDSPLLHYAPSLEHVQSLERSGRPEGDESPERVEVLEHSTRATLLTSLEYPDEPQSPSPIREAHFSQRSSLSEIPSLSDFAPLPPRSDTAPQYVRTATLTSEPRASSEPSSKPRPRSQLKPLRLSLMHGLGTSPPGAIITPVSANTATPSPSFRSDAATPTPTAMYPTPSSAHPIQLPARLRSVTHSPPPVEETAEFDATPEPMPGSSGPESVSWFGSKKGTKRGTLSASRHSFQRSIQEIERSRDIDNKTITGPGRAATSTAMERPEPSSPQHSNVQPEDEDVRPLPMIWDDETEAGSKAGSSRQGTRSPTHTIPVLEAFPPDSAPSEAAPPLKSPDRLDTVPKYPTFVNVGGSPRISEGVPPLPSPPATSEPNSELRDVQPSEAEPVASRSRKWADTVNQDSLGSLPDFNAPVPSAQMLDVQPSESSEPHTPRKRKDHQHYMQIPNTAPLSISPRRVSPSIMQRAQEEGSGSYEQQDESSQDGVLSYATPYTAPLDLRMRMPNSREGTGGPWMTEHFTNSPSSLHSSQVGSMHSASSSLSIGPKAKSIRQSISSSKLVNGPIHVEDGTFGNPGPGPSTMKTYSKRARPAETLGSPIILQSSSRERIPSVPKTVHQHTPAEVVERSSRQPSSASVDATPRKPENTLSLTMSPTRSVMQAEMSIHPATPSASTQSPIQTRGNEISPTEHRTPYKALSLSSPNSGPHPLAPLTAASPLEILRRNLIARTSPESPRFLSPQTKFTNLPEPRSRHQHHASASLAPMTRTRDEFRNMPMSAPGPRDRRSLTPNARFAATPSIPGSPAQSVHSTISQTKPLLFFAIAKNSAQEVERLLQDGEVKPNDKAGPEDLPALAFALANEQLTDKTQIVKSLLSHGADPSSVLHRKTGSGQFDDADLALTTRIEQGMNPAIRYYLNRKQMTIPTLQAELLEKNNFGGLTRAGFSIIGQDAALEELIRVVAGHCRRKALNPLVVVFSGGPGCGKSLLASKIGPLLHVPYFTVNMTNLRNEAALFNYISMTTKVGQPQVPLVDFLRNNQGQRCVVVLEEIEKAADKTVWHSLLMPWELGKATVISPVNNEQIDIDTSQVIWIATSNSGDDATLKFFAERSRPSDRGESALARLAHNPRPKEDNFTRNDYLQLMQAVRKRLGEILGSSMISRVSSVLPFLPFTEDEVYALASESLSAMRAEQKGDQSYESVDWDELLQQAVGEYIPGEGARSVHRAVQRAFDEITEW</sequence>
<feature type="compositionally biased region" description="Polar residues" evidence="2">
    <location>
        <begin position="2009"/>
        <end position="2027"/>
    </location>
</feature>
<feature type="domain" description="C3H1-type" evidence="3">
    <location>
        <begin position="9"/>
        <end position="36"/>
    </location>
</feature>
<feature type="region of interest" description="Disordered" evidence="2">
    <location>
        <begin position="1653"/>
        <end position="1687"/>
    </location>
</feature>
<feature type="compositionally biased region" description="Basic and acidic residues" evidence="2">
    <location>
        <begin position="2458"/>
        <end position="2482"/>
    </location>
</feature>
<feature type="compositionally biased region" description="Basic and acidic residues" evidence="2">
    <location>
        <begin position="1125"/>
        <end position="1137"/>
    </location>
</feature>
<feature type="region of interest" description="Disordered" evidence="2">
    <location>
        <begin position="1003"/>
        <end position="1049"/>
    </location>
</feature>
<feature type="compositionally biased region" description="Low complexity" evidence="2">
    <location>
        <begin position="2647"/>
        <end position="2656"/>
    </location>
</feature>
<name>A0A0B7FDL9_THACB</name>
<feature type="region of interest" description="Disordered" evidence="2">
    <location>
        <begin position="763"/>
        <end position="953"/>
    </location>
</feature>
<feature type="compositionally biased region" description="Polar residues" evidence="2">
    <location>
        <begin position="2250"/>
        <end position="2263"/>
    </location>
</feature>
<feature type="compositionally biased region" description="Polar residues" evidence="2">
    <location>
        <begin position="2090"/>
        <end position="2099"/>
    </location>
</feature>
<dbReference type="InterPro" id="IPR000571">
    <property type="entry name" value="Znf_CCCH"/>
</dbReference>
<feature type="compositionally biased region" description="Polar residues" evidence="2">
    <location>
        <begin position="1021"/>
        <end position="1032"/>
    </location>
</feature>
<feature type="region of interest" description="Disordered" evidence="2">
    <location>
        <begin position="511"/>
        <end position="739"/>
    </location>
</feature>
<dbReference type="Pfam" id="PF07728">
    <property type="entry name" value="AAA_5"/>
    <property type="match status" value="1"/>
</dbReference>
<feature type="compositionally biased region" description="Low complexity" evidence="2">
    <location>
        <begin position="870"/>
        <end position="879"/>
    </location>
</feature>
<feature type="compositionally biased region" description="Low complexity" evidence="2">
    <location>
        <begin position="1943"/>
        <end position="1954"/>
    </location>
</feature>
<feature type="compositionally biased region" description="Acidic residues" evidence="2">
    <location>
        <begin position="297"/>
        <end position="316"/>
    </location>
</feature>
<feature type="compositionally biased region" description="Pro residues" evidence="2">
    <location>
        <begin position="348"/>
        <end position="358"/>
    </location>
</feature>
<feature type="region of interest" description="Disordered" evidence="2">
    <location>
        <begin position="237"/>
        <end position="442"/>
    </location>
</feature>
<dbReference type="STRING" id="1108050.A0A0B7FDL9"/>
<gene>
    <name evidence="4" type="primary">MUC2</name>
    <name evidence="4" type="ORF">RSOLAG1IB_06931</name>
</gene>
<evidence type="ECO:0000256" key="1">
    <source>
        <dbReference type="PROSITE-ProRule" id="PRU00723"/>
    </source>
</evidence>
<feature type="compositionally biased region" description="Low complexity" evidence="2">
    <location>
        <begin position="1809"/>
        <end position="1821"/>
    </location>
</feature>
<feature type="compositionally biased region" description="Low complexity" evidence="2">
    <location>
        <begin position="890"/>
        <end position="936"/>
    </location>
</feature>
<feature type="region of interest" description="Disordered" evidence="2">
    <location>
        <begin position="1733"/>
        <end position="2036"/>
    </location>
</feature>
<dbReference type="GO" id="GO:0005524">
    <property type="term" value="F:ATP binding"/>
    <property type="evidence" value="ECO:0007669"/>
    <property type="project" value="InterPro"/>
</dbReference>
<feature type="region of interest" description="Disordered" evidence="2">
    <location>
        <begin position="3172"/>
        <end position="3202"/>
    </location>
</feature>
<feature type="region of interest" description="Disordered" evidence="2">
    <location>
        <begin position="1486"/>
        <end position="1529"/>
    </location>
</feature>
<feature type="compositionally biased region" description="Low complexity" evidence="2">
    <location>
        <begin position="2285"/>
        <end position="2300"/>
    </location>
</feature>
<feature type="compositionally biased region" description="Low complexity" evidence="2">
    <location>
        <begin position="1774"/>
        <end position="1788"/>
    </location>
</feature>
<feature type="compositionally biased region" description="Polar residues" evidence="2">
    <location>
        <begin position="3111"/>
        <end position="3127"/>
    </location>
</feature>
<dbReference type="PANTHER" id="PTHR48125:SF12">
    <property type="entry name" value="AT HOOK TRANSCRIPTION FACTOR FAMILY-RELATED"/>
    <property type="match status" value="1"/>
</dbReference>
<reference evidence="4 5" key="1">
    <citation type="submission" date="2014-11" db="EMBL/GenBank/DDBJ databases">
        <authorList>
            <person name="Wibberg Daniel"/>
        </authorList>
    </citation>
    <scope>NUCLEOTIDE SEQUENCE [LARGE SCALE GENOMIC DNA]</scope>
    <source>
        <strain evidence="4">Rhizoctonia solani AG1-IB 7/3/14</strain>
    </source>
</reference>
<feature type="compositionally biased region" description="Basic and acidic residues" evidence="2">
    <location>
        <begin position="765"/>
        <end position="781"/>
    </location>
</feature>
<feature type="region of interest" description="Disordered" evidence="2">
    <location>
        <begin position="56"/>
        <end position="79"/>
    </location>
</feature>
<feature type="compositionally biased region" description="Low complexity" evidence="2">
    <location>
        <begin position="594"/>
        <end position="620"/>
    </location>
</feature>
<feature type="compositionally biased region" description="Polar residues" evidence="2">
    <location>
        <begin position="2667"/>
        <end position="2680"/>
    </location>
</feature>
<feature type="region of interest" description="Disordered" evidence="2">
    <location>
        <begin position="1235"/>
        <end position="1254"/>
    </location>
</feature>
<dbReference type="CDD" id="cd00009">
    <property type="entry name" value="AAA"/>
    <property type="match status" value="1"/>
</dbReference>
<feature type="region of interest" description="Disordered" evidence="2">
    <location>
        <begin position="2940"/>
        <end position="2986"/>
    </location>
</feature>
<feature type="zinc finger region" description="C3H1-type" evidence="1">
    <location>
        <begin position="9"/>
        <end position="36"/>
    </location>
</feature>
<feature type="region of interest" description="Disordered" evidence="2">
    <location>
        <begin position="456"/>
        <end position="476"/>
    </location>
</feature>
<feature type="compositionally biased region" description="Basic and acidic residues" evidence="2">
    <location>
        <begin position="511"/>
        <end position="560"/>
    </location>
</feature>
<feature type="compositionally biased region" description="Basic and acidic residues" evidence="2">
    <location>
        <begin position="2681"/>
        <end position="2691"/>
    </location>
</feature>
<feature type="region of interest" description="Disordered" evidence="2">
    <location>
        <begin position="2067"/>
        <end position="2116"/>
    </location>
</feature>
<feature type="compositionally biased region" description="Acidic residues" evidence="2">
    <location>
        <begin position="624"/>
        <end position="643"/>
    </location>
</feature>
<evidence type="ECO:0000256" key="2">
    <source>
        <dbReference type="SAM" id="MobiDB-lite"/>
    </source>
</evidence>
<feature type="compositionally biased region" description="Low complexity" evidence="2">
    <location>
        <begin position="2179"/>
        <end position="2196"/>
    </location>
</feature>
<dbReference type="InterPro" id="IPR011704">
    <property type="entry name" value="ATPase_dyneun-rel_AAA"/>
</dbReference>
<feature type="compositionally biased region" description="Low complexity" evidence="2">
    <location>
        <begin position="1733"/>
        <end position="1767"/>
    </location>
</feature>
<feature type="compositionally biased region" description="Low complexity" evidence="2">
    <location>
        <begin position="2543"/>
        <end position="2552"/>
    </location>
</feature>
<keyword evidence="1" id="KW-0862">Zinc</keyword>
<feature type="compositionally biased region" description="Polar residues" evidence="2">
    <location>
        <begin position="1499"/>
        <end position="1515"/>
    </location>
</feature>
<feature type="compositionally biased region" description="Polar residues" evidence="2">
    <location>
        <begin position="2584"/>
        <end position="2595"/>
    </location>
</feature>
<feature type="compositionally biased region" description="Low complexity" evidence="2">
    <location>
        <begin position="237"/>
        <end position="258"/>
    </location>
</feature>
<feature type="compositionally biased region" description="Low complexity" evidence="2">
    <location>
        <begin position="2761"/>
        <end position="2775"/>
    </location>
</feature>
<feature type="compositionally biased region" description="Basic and acidic residues" evidence="2">
    <location>
        <begin position="421"/>
        <end position="432"/>
    </location>
</feature>
<feature type="compositionally biased region" description="Basic and acidic residues" evidence="2">
    <location>
        <begin position="1822"/>
        <end position="1837"/>
    </location>
</feature>
<feature type="compositionally biased region" description="Polar residues" evidence="2">
    <location>
        <begin position="2960"/>
        <end position="2984"/>
    </location>
</feature>
<organism evidence="4 5">
    <name type="scientific">Thanatephorus cucumeris (strain AG1-IB / isolate 7/3/14)</name>
    <name type="common">Lettuce bottom rot fungus</name>
    <name type="synonym">Rhizoctonia solani</name>
    <dbReference type="NCBI Taxonomy" id="1108050"/>
    <lineage>
        <taxon>Eukaryota</taxon>
        <taxon>Fungi</taxon>
        <taxon>Dikarya</taxon>
        <taxon>Basidiomycota</taxon>
        <taxon>Agaricomycotina</taxon>
        <taxon>Agaricomycetes</taxon>
        <taxon>Cantharellales</taxon>
        <taxon>Ceratobasidiaceae</taxon>
        <taxon>Rhizoctonia</taxon>
        <taxon>Rhizoctonia solani AG-1</taxon>
    </lineage>
</organism>
<feature type="region of interest" description="Disordered" evidence="2">
    <location>
        <begin position="2452"/>
        <end position="2927"/>
    </location>
</feature>
<dbReference type="SMART" id="SM00382">
    <property type="entry name" value="AAA"/>
    <property type="match status" value="1"/>
</dbReference>
<accession>A0A0B7FDL9</accession>
<dbReference type="OrthoDB" id="47330at2759"/>
<dbReference type="GO" id="GO:0016887">
    <property type="term" value="F:ATP hydrolysis activity"/>
    <property type="evidence" value="ECO:0007669"/>
    <property type="project" value="InterPro"/>
</dbReference>
<protein>
    <submittedName>
        <fullName evidence="4">Proteophosphoglycan 5</fullName>
    </submittedName>
</protein>
<feature type="compositionally biased region" description="Low complexity" evidence="2">
    <location>
        <begin position="2599"/>
        <end position="2614"/>
    </location>
</feature>
<feature type="compositionally biased region" description="Low complexity" evidence="2">
    <location>
        <begin position="1845"/>
        <end position="1869"/>
    </location>
</feature>
<feature type="compositionally biased region" description="Polar residues" evidence="2">
    <location>
        <begin position="2743"/>
        <end position="2755"/>
    </location>
</feature>
<keyword evidence="1" id="KW-0479">Metal-binding</keyword>
<feature type="region of interest" description="Disordered" evidence="2">
    <location>
        <begin position="3107"/>
        <end position="3130"/>
    </location>
</feature>
<keyword evidence="1" id="KW-0863">Zinc-finger</keyword>
<feature type="compositionally biased region" description="Basic and acidic residues" evidence="2">
    <location>
        <begin position="2344"/>
        <end position="2355"/>
    </location>
</feature>
<feature type="region of interest" description="Disordered" evidence="2">
    <location>
        <begin position="1080"/>
        <end position="1137"/>
    </location>
</feature>
<dbReference type="InterPro" id="IPR003593">
    <property type="entry name" value="AAA+_ATPase"/>
</dbReference>
<feature type="compositionally biased region" description="Low complexity" evidence="2">
    <location>
        <begin position="1486"/>
        <end position="1495"/>
    </location>
</feature>
<feature type="compositionally biased region" description="Polar residues" evidence="2">
    <location>
        <begin position="782"/>
        <end position="812"/>
    </location>
</feature>
<feature type="compositionally biased region" description="Low complexity" evidence="2">
    <location>
        <begin position="2204"/>
        <end position="2239"/>
    </location>
</feature>
<dbReference type="Gene3D" id="3.40.50.300">
    <property type="entry name" value="P-loop containing nucleotide triphosphate hydrolases"/>
    <property type="match status" value="1"/>
</dbReference>
<feature type="region of interest" description="Disordered" evidence="2">
    <location>
        <begin position="3002"/>
        <end position="3094"/>
    </location>
</feature>
<feature type="region of interest" description="Disordered" evidence="2">
    <location>
        <begin position="180"/>
        <end position="202"/>
    </location>
</feature>
<dbReference type="SUPFAM" id="SSF52540">
    <property type="entry name" value="P-loop containing nucleoside triphosphate hydrolases"/>
    <property type="match status" value="1"/>
</dbReference>
<feature type="compositionally biased region" description="Polar residues" evidence="2">
    <location>
        <begin position="2508"/>
        <end position="2517"/>
    </location>
</feature>
<feature type="region of interest" description="Disordered" evidence="2">
    <location>
        <begin position="1434"/>
        <end position="1474"/>
    </location>
</feature>
<feature type="compositionally biased region" description="Basic and acidic residues" evidence="2">
    <location>
        <begin position="456"/>
        <end position="466"/>
    </location>
</feature>
<dbReference type="PANTHER" id="PTHR48125">
    <property type="entry name" value="LP07818P1"/>
    <property type="match status" value="1"/>
</dbReference>
<dbReference type="InterPro" id="IPR027417">
    <property type="entry name" value="P-loop_NTPase"/>
</dbReference>
<evidence type="ECO:0000313" key="5">
    <source>
        <dbReference type="Proteomes" id="UP000059188"/>
    </source>
</evidence>
<dbReference type="GO" id="GO:0008270">
    <property type="term" value="F:zinc ion binding"/>
    <property type="evidence" value="ECO:0007669"/>
    <property type="project" value="UniProtKB-KW"/>
</dbReference>